<dbReference type="OrthoDB" id="6195330at2"/>
<dbReference type="KEGG" id="kge:TQ33_2044"/>
<keyword evidence="3" id="KW-1185">Reference proteome</keyword>
<name>A0A0F6RD48_9GAMM</name>
<accession>A0A0F6RD48</accession>
<evidence type="ECO:0000313" key="3">
    <source>
        <dbReference type="Proteomes" id="UP000034071"/>
    </source>
</evidence>
<evidence type="ECO:0000313" key="2">
    <source>
        <dbReference type="EMBL" id="AKE52973.1"/>
    </source>
</evidence>
<reference evidence="2 3" key="1">
    <citation type="submission" date="2015-02" db="EMBL/GenBank/DDBJ databases">
        <title>Complete genome sequence of Kangiella geojedonensis strain YCS-5T.</title>
        <authorList>
            <person name="Kim K.M."/>
        </authorList>
    </citation>
    <scope>NUCLEOTIDE SEQUENCE [LARGE SCALE GENOMIC DNA]</scope>
    <source>
        <strain evidence="2 3">YCS-5</strain>
    </source>
</reference>
<dbReference type="AlphaFoldDB" id="A0A0F6RD48"/>
<feature type="signal peptide" evidence="1">
    <location>
        <begin position="1"/>
        <end position="28"/>
    </location>
</feature>
<dbReference type="RefSeq" id="WP_046561974.1">
    <property type="nucleotide sequence ID" value="NZ_CP010975.1"/>
</dbReference>
<protein>
    <recommendedName>
        <fullName evidence="4">DUF4352 domain-containing protein</fullName>
    </recommendedName>
</protein>
<dbReference type="HOGENOM" id="CLU_1600509_0_0_6"/>
<dbReference type="Proteomes" id="UP000034071">
    <property type="component" value="Chromosome"/>
</dbReference>
<sequence length="166" mass="18164">MNTTNKFKQATVAVLSIMALGLSVNLKADQPTEPLENIKLFGVVNTIDSERNVQPIQPSASSIKEERYDGLTVLTLSQTFTNTSDTAVNGYYHIPLPNPGALINYQVSTDTNADQLSDPQQLALDSGESVTYKVRYELNSNLLVGFHQTSDMGFSEQLNHSAIAQK</sequence>
<feature type="chain" id="PRO_5002509260" description="DUF4352 domain-containing protein" evidence="1">
    <location>
        <begin position="29"/>
        <end position="166"/>
    </location>
</feature>
<keyword evidence="1" id="KW-0732">Signal</keyword>
<gene>
    <name evidence="2" type="ORF">TQ33_2044</name>
</gene>
<proteinExistence type="predicted"/>
<organism evidence="2 3">
    <name type="scientific">Kangiella geojedonensis</name>
    <dbReference type="NCBI Taxonomy" id="914150"/>
    <lineage>
        <taxon>Bacteria</taxon>
        <taxon>Pseudomonadati</taxon>
        <taxon>Pseudomonadota</taxon>
        <taxon>Gammaproteobacteria</taxon>
        <taxon>Kangiellales</taxon>
        <taxon>Kangiellaceae</taxon>
        <taxon>Kangiella</taxon>
    </lineage>
</organism>
<evidence type="ECO:0008006" key="4">
    <source>
        <dbReference type="Google" id="ProtNLM"/>
    </source>
</evidence>
<evidence type="ECO:0000256" key="1">
    <source>
        <dbReference type="SAM" id="SignalP"/>
    </source>
</evidence>
<dbReference type="EMBL" id="CP010975">
    <property type="protein sequence ID" value="AKE52973.1"/>
    <property type="molecule type" value="Genomic_DNA"/>
</dbReference>